<dbReference type="Pfam" id="PF03706">
    <property type="entry name" value="LPG_synthase_TM"/>
    <property type="match status" value="1"/>
</dbReference>
<evidence type="ECO:0000313" key="8">
    <source>
        <dbReference type="Proteomes" id="UP000648908"/>
    </source>
</evidence>
<protein>
    <submittedName>
        <fullName evidence="7">Flippase-like domain-containing protein</fullName>
    </submittedName>
</protein>
<keyword evidence="4 6" id="KW-1133">Transmembrane helix</keyword>
<dbReference type="RefSeq" id="WP_202690230.1">
    <property type="nucleotide sequence ID" value="NZ_JAESVN010000015.1"/>
</dbReference>
<feature type="transmembrane region" description="Helical" evidence="6">
    <location>
        <begin position="40"/>
        <end position="59"/>
    </location>
</feature>
<name>A0A8K0Y2U0_9RHOB</name>
<dbReference type="PANTHER" id="PTHR40277">
    <property type="entry name" value="BLL5419 PROTEIN"/>
    <property type="match status" value="1"/>
</dbReference>
<dbReference type="InterPro" id="IPR022791">
    <property type="entry name" value="L-PG_synthase/AglD"/>
</dbReference>
<feature type="transmembrane region" description="Helical" evidence="6">
    <location>
        <begin position="203"/>
        <end position="224"/>
    </location>
</feature>
<dbReference type="PANTHER" id="PTHR40277:SF1">
    <property type="entry name" value="BLL5419 PROTEIN"/>
    <property type="match status" value="1"/>
</dbReference>
<comment type="caution">
    <text evidence="7">The sequence shown here is derived from an EMBL/GenBank/DDBJ whole genome shotgun (WGS) entry which is preliminary data.</text>
</comment>
<feature type="transmembrane region" description="Helical" evidence="6">
    <location>
        <begin position="157"/>
        <end position="174"/>
    </location>
</feature>
<proteinExistence type="predicted"/>
<dbReference type="GO" id="GO:0005886">
    <property type="term" value="C:plasma membrane"/>
    <property type="evidence" value="ECO:0007669"/>
    <property type="project" value="UniProtKB-SubCell"/>
</dbReference>
<gene>
    <name evidence="7" type="ORF">JL811_18680</name>
</gene>
<dbReference type="EMBL" id="JAESVN010000015">
    <property type="protein sequence ID" value="MBL4919249.1"/>
    <property type="molecule type" value="Genomic_DNA"/>
</dbReference>
<feature type="transmembrane region" description="Helical" evidence="6">
    <location>
        <begin position="230"/>
        <end position="253"/>
    </location>
</feature>
<organism evidence="7 8">
    <name type="scientific">Szabonella alba</name>
    <dbReference type="NCBI Taxonomy" id="2804194"/>
    <lineage>
        <taxon>Bacteria</taxon>
        <taxon>Pseudomonadati</taxon>
        <taxon>Pseudomonadota</taxon>
        <taxon>Alphaproteobacteria</taxon>
        <taxon>Rhodobacterales</taxon>
        <taxon>Paracoccaceae</taxon>
        <taxon>Szabonella</taxon>
    </lineage>
</organism>
<feature type="transmembrane region" description="Helical" evidence="6">
    <location>
        <begin position="274"/>
        <end position="297"/>
    </location>
</feature>
<keyword evidence="8" id="KW-1185">Reference proteome</keyword>
<dbReference type="Proteomes" id="UP000648908">
    <property type="component" value="Unassembled WGS sequence"/>
</dbReference>
<feature type="transmembrane region" description="Helical" evidence="6">
    <location>
        <begin position="127"/>
        <end position="145"/>
    </location>
</feature>
<evidence type="ECO:0000313" key="7">
    <source>
        <dbReference type="EMBL" id="MBL4919249.1"/>
    </source>
</evidence>
<evidence type="ECO:0000256" key="4">
    <source>
        <dbReference type="ARBA" id="ARBA00022989"/>
    </source>
</evidence>
<evidence type="ECO:0000256" key="5">
    <source>
        <dbReference type="ARBA" id="ARBA00023136"/>
    </source>
</evidence>
<keyword evidence="3 6" id="KW-0812">Transmembrane</keyword>
<evidence type="ECO:0000256" key="2">
    <source>
        <dbReference type="ARBA" id="ARBA00022475"/>
    </source>
</evidence>
<keyword evidence="2" id="KW-1003">Cell membrane</keyword>
<evidence type="ECO:0000256" key="1">
    <source>
        <dbReference type="ARBA" id="ARBA00004651"/>
    </source>
</evidence>
<accession>A0A8K0Y2U0</accession>
<reference evidence="7" key="1">
    <citation type="submission" date="2021-01" db="EMBL/GenBank/DDBJ databases">
        <title>Tabrizicola alba sp. nov. a motile alkaliphilic bacterium isolated from a soda lake.</title>
        <authorList>
            <person name="Szuroczki S."/>
            <person name="Abbaszade G."/>
            <person name="Schumann P."/>
            <person name="Toth E."/>
        </authorList>
    </citation>
    <scope>NUCLEOTIDE SEQUENCE</scope>
    <source>
        <strain evidence="7">DMG-N-6</strain>
    </source>
</reference>
<evidence type="ECO:0000256" key="3">
    <source>
        <dbReference type="ARBA" id="ARBA00022692"/>
    </source>
</evidence>
<evidence type="ECO:0000256" key="6">
    <source>
        <dbReference type="SAM" id="Phobius"/>
    </source>
</evidence>
<keyword evidence="5 6" id="KW-0472">Membrane</keyword>
<sequence>MARVGLVFATRLMLAVGLCALVWHLAGGDAAATALITADPVWLVAAAFALTLQTCACAARWQVTAAGLGITLPRSEALREYYLSQLVNQLLPGGVLGDAGRAMRTRGAAGLMASGQAVVFERLAGQLALLAVLGVAFAATLWAPGGLDWPVWVMQPLLWAAAAALILVTGLWALRGRLPAALRAQGGAFARAVAARGVLRQQLLLSVVAALCNIAAFGFCAWAVGAPLSLPAMLALVPLILLAMVIPLTIAGWGLREGAAVALLPLAGVSTGDALATSIAFGLIFLASTLLGGAALATVPSRLTMKP</sequence>
<dbReference type="AlphaFoldDB" id="A0A8K0Y2U0"/>
<comment type="subcellular location">
    <subcellularLocation>
        <location evidence="1">Cell membrane</location>
        <topology evidence="1">Multi-pass membrane protein</topology>
    </subcellularLocation>
</comment>